<protein>
    <submittedName>
        <fullName evidence="6">Transcriptional regulator, IclR family</fullName>
    </submittedName>
</protein>
<dbReference type="EMBL" id="CP002826">
    <property type="protein sequence ID" value="AEI07058.1"/>
    <property type="molecule type" value="Genomic_DNA"/>
</dbReference>
<dbReference type="InterPro" id="IPR036390">
    <property type="entry name" value="WH_DNA-bd_sf"/>
</dbReference>
<keyword evidence="3" id="KW-0804">Transcription</keyword>
<dbReference type="AlphaFoldDB" id="B6JEQ1"/>
<dbReference type="GO" id="GO:0003677">
    <property type="term" value="F:DNA binding"/>
    <property type="evidence" value="ECO:0007669"/>
    <property type="project" value="UniProtKB-KW"/>
</dbReference>
<dbReference type="PROSITE" id="PS51077">
    <property type="entry name" value="HTH_ICLR"/>
    <property type="match status" value="1"/>
</dbReference>
<dbReference type="InterPro" id="IPR029016">
    <property type="entry name" value="GAF-like_dom_sf"/>
</dbReference>
<evidence type="ECO:0000313" key="7">
    <source>
        <dbReference type="Proteomes" id="UP000007730"/>
    </source>
</evidence>
<dbReference type="PROSITE" id="PS51078">
    <property type="entry name" value="ICLR_ED"/>
    <property type="match status" value="1"/>
</dbReference>
<organism evidence="6 7">
    <name type="scientific">Afipia carboxidovorans (strain ATCC 49405 / DSM 1227 / KCTC 32145 / OM5)</name>
    <name type="common">Oligotropha carboxidovorans</name>
    <dbReference type="NCBI Taxonomy" id="504832"/>
    <lineage>
        <taxon>Bacteria</taxon>
        <taxon>Pseudomonadati</taxon>
        <taxon>Pseudomonadota</taxon>
        <taxon>Alphaproteobacteria</taxon>
        <taxon>Hyphomicrobiales</taxon>
        <taxon>Nitrobacteraceae</taxon>
        <taxon>Afipia</taxon>
    </lineage>
</organism>
<dbReference type="InterPro" id="IPR036388">
    <property type="entry name" value="WH-like_DNA-bd_sf"/>
</dbReference>
<dbReference type="STRING" id="504832.OCA5_c23590"/>
<evidence type="ECO:0000256" key="3">
    <source>
        <dbReference type="ARBA" id="ARBA00023163"/>
    </source>
</evidence>
<accession>B6JEQ1</accession>
<feature type="domain" description="HTH iclR-type" evidence="4">
    <location>
        <begin position="13"/>
        <end position="75"/>
    </location>
</feature>
<dbReference type="Pfam" id="PF01614">
    <property type="entry name" value="IclR_C"/>
    <property type="match status" value="1"/>
</dbReference>
<dbReference type="InterPro" id="IPR050707">
    <property type="entry name" value="HTH_MetabolicPath_Reg"/>
</dbReference>
<keyword evidence="7" id="KW-1185">Reference proteome</keyword>
<dbReference type="Gene3D" id="1.10.10.10">
    <property type="entry name" value="Winged helix-like DNA-binding domain superfamily/Winged helix DNA-binding domain"/>
    <property type="match status" value="1"/>
</dbReference>
<dbReference type="PATRIC" id="fig|504832.7.peg.2487"/>
<evidence type="ECO:0000256" key="2">
    <source>
        <dbReference type="ARBA" id="ARBA00023125"/>
    </source>
</evidence>
<dbReference type="Pfam" id="PF09339">
    <property type="entry name" value="HTH_IclR"/>
    <property type="match status" value="1"/>
</dbReference>
<keyword evidence="1" id="KW-0805">Transcription regulation</keyword>
<dbReference type="InterPro" id="IPR005471">
    <property type="entry name" value="Tscrpt_reg_IclR_N"/>
</dbReference>
<evidence type="ECO:0000313" key="6">
    <source>
        <dbReference type="EMBL" id="AEI07058.1"/>
    </source>
</evidence>
<evidence type="ECO:0000259" key="4">
    <source>
        <dbReference type="PROSITE" id="PS51077"/>
    </source>
</evidence>
<dbReference type="OrthoDB" id="9807558at2"/>
<evidence type="ECO:0000256" key="1">
    <source>
        <dbReference type="ARBA" id="ARBA00023015"/>
    </source>
</evidence>
<keyword evidence="2" id="KW-0238">DNA-binding</keyword>
<dbReference type="SMART" id="SM00346">
    <property type="entry name" value="HTH_ICLR"/>
    <property type="match status" value="1"/>
</dbReference>
<gene>
    <name evidence="6" type="ordered locus">OCA5_c23590</name>
</gene>
<feature type="domain" description="IclR-ED" evidence="5">
    <location>
        <begin position="76"/>
        <end position="257"/>
    </location>
</feature>
<dbReference type="PANTHER" id="PTHR30136:SF35">
    <property type="entry name" value="HTH-TYPE TRANSCRIPTIONAL REGULATOR RV1719"/>
    <property type="match status" value="1"/>
</dbReference>
<dbReference type="HOGENOM" id="CLU_062618_6_2_5"/>
<reference evidence="6 7" key="1">
    <citation type="journal article" date="2011" name="J. Bacteriol.">
        <title>Complete genome sequences of the chemolithoautotrophic Oligotropha carboxidovorans strains OM4 and OM5.</title>
        <authorList>
            <person name="Volland S."/>
            <person name="Rachinger M."/>
            <person name="Strittmatter A."/>
            <person name="Daniel R."/>
            <person name="Gottschalk G."/>
            <person name="Meyer O."/>
        </authorList>
    </citation>
    <scope>NUCLEOTIDE SEQUENCE [LARGE SCALE GENOMIC DNA]</scope>
    <source>
        <strain evidence="7">ATCC 49405 / DSM 1227 / KCTC 32145 / OM5</strain>
    </source>
</reference>
<dbReference type="eggNOG" id="COG1414">
    <property type="taxonomic scope" value="Bacteria"/>
</dbReference>
<dbReference type="Gene3D" id="3.30.450.40">
    <property type="match status" value="1"/>
</dbReference>
<dbReference type="Proteomes" id="UP000007730">
    <property type="component" value="Chromosome"/>
</dbReference>
<proteinExistence type="predicted"/>
<name>B6JEQ1_AFIC5</name>
<dbReference type="KEGG" id="oca:OCAR_5644"/>
<dbReference type="GO" id="GO:0045892">
    <property type="term" value="P:negative regulation of DNA-templated transcription"/>
    <property type="evidence" value="ECO:0007669"/>
    <property type="project" value="TreeGrafter"/>
</dbReference>
<dbReference type="SUPFAM" id="SSF46785">
    <property type="entry name" value="Winged helix' DNA-binding domain"/>
    <property type="match status" value="1"/>
</dbReference>
<sequence length="258" mass="27953">MLKKLDQRDRDKGQSFLRAFKLMEAIARSSTPLSATELSDLTGTSRPSVVRLCQTLQEEGLVSRAIDGKSYTYGARLCRLGMDIMAGGAMMAERSLLLRQATENIGETCNIVVHDHGTMVIADRVESNWAVRAAFDVGTRVPLETSASGKLFLSSLPKASKSRILTAIAKSSGADKRKKLQKELDAIRAQGFSVDDQILQEGMAAVAVPIKDSRGRFCAALSAQGATFRFSVKGKDAEKHAAMLRPFADQFQKLIGAA</sequence>
<evidence type="ECO:0000259" key="5">
    <source>
        <dbReference type="PROSITE" id="PS51078"/>
    </source>
</evidence>
<dbReference type="GO" id="GO:0003700">
    <property type="term" value="F:DNA-binding transcription factor activity"/>
    <property type="evidence" value="ECO:0007669"/>
    <property type="project" value="TreeGrafter"/>
</dbReference>
<dbReference type="PANTHER" id="PTHR30136">
    <property type="entry name" value="HELIX-TURN-HELIX TRANSCRIPTIONAL REGULATOR, ICLR FAMILY"/>
    <property type="match status" value="1"/>
</dbReference>
<dbReference type="SUPFAM" id="SSF55781">
    <property type="entry name" value="GAF domain-like"/>
    <property type="match status" value="1"/>
</dbReference>
<dbReference type="InterPro" id="IPR014757">
    <property type="entry name" value="Tscrpt_reg_IclR_C"/>
</dbReference>
<dbReference type="KEGG" id="ocg:OCA5_c23590"/>